<proteinExistence type="predicted"/>
<evidence type="ECO:0000313" key="1">
    <source>
        <dbReference type="EMBL" id="GJC85644.1"/>
    </source>
</evidence>
<dbReference type="EMBL" id="BPPX01000018">
    <property type="protein sequence ID" value="GJC85644.1"/>
    <property type="molecule type" value="Genomic_DNA"/>
</dbReference>
<reference evidence="1 2" key="1">
    <citation type="submission" date="2021-07" db="EMBL/GenBank/DDBJ databases">
        <title>Genome data of Colletotrichum spaethianum.</title>
        <authorList>
            <person name="Utami Y.D."/>
            <person name="Hiruma K."/>
        </authorList>
    </citation>
    <scope>NUCLEOTIDE SEQUENCE [LARGE SCALE GENOMIC DNA]</scope>
    <source>
        <strain evidence="1 2">MAFF 242679</strain>
    </source>
</reference>
<dbReference type="AlphaFoldDB" id="A0AA37LUU1"/>
<evidence type="ECO:0000313" key="2">
    <source>
        <dbReference type="Proteomes" id="UP001055172"/>
    </source>
</evidence>
<organism evidence="1 2">
    <name type="scientific">Colletotrichum liriopes</name>
    <dbReference type="NCBI Taxonomy" id="708192"/>
    <lineage>
        <taxon>Eukaryota</taxon>
        <taxon>Fungi</taxon>
        <taxon>Dikarya</taxon>
        <taxon>Ascomycota</taxon>
        <taxon>Pezizomycotina</taxon>
        <taxon>Sordariomycetes</taxon>
        <taxon>Hypocreomycetidae</taxon>
        <taxon>Glomerellales</taxon>
        <taxon>Glomerellaceae</taxon>
        <taxon>Colletotrichum</taxon>
        <taxon>Colletotrichum spaethianum species complex</taxon>
    </lineage>
</organism>
<accession>A0AA37LUU1</accession>
<comment type="caution">
    <text evidence="1">The sequence shown here is derived from an EMBL/GenBank/DDBJ whole genome shotgun (WGS) entry which is preliminary data.</text>
</comment>
<protein>
    <submittedName>
        <fullName evidence="1">Uncharacterized protein</fullName>
    </submittedName>
</protein>
<keyword evidence="2" id="KW-1185">Reference proteome</keyword>
<gene>
    <name evidence="1" type="ORF">ColLi_08482</name>
</gene>
<dbReference type="Proteomes" id="UP001055172">
    <property type="component" value="Unassembled WGS sequence"/>
</dbReference>
<name>A0AA37LUU1_9PEZI</name>
<sequence length="106" mass="11607">MSCGGAPCPRPSLFEESTETHLMAPRPAHALPVLHIDCAEGIRGESRGLGRLARVPATVDEVIGGSAQSLRNVHWGLRVDVDRYDFFDSMGVFSVIDGIGKWYRKL</sequence>